<protein>
    <submittedName>
        <fullName evidence="2">Uncharacterized protein</fullName>
    </submittedName>
</protein>
<organism evidence="2">
    <name type="scientific">Sylvanvirus sp</name>
    <dbReference type="NCBI Taxonomy" id="2487774"/>
    <lineage>
        <taxon>Viruses</taxon>
    </lineage>
</organism>
<proteinExistence type="predicted"/>
<dbReference type="EMBL" id="MK072520">
    <property type="protein sequence ID" value="AYV86936.1"/>
    <property type="molecule type" value="Genomic_DNA"/>
</dbReference>
<accession>A0A3G5AID8</accession>
<feature type="region of interest" description="Disordered" evidence="1">
    <location>
        <begin position="609"/>
        <end position="650"/>
    </location>
</feature>
<gene>
    <name evidence="2" type="ORF">Sylvanvirus14_21</name>
</gene>
<name>A0A3G5AID8_9VIRU</name>
<evidence type="ECO:0000313" key="2">
    <source>
        <dbReference type="EMBL" id="AYV86936.1"/>
    </source>
</evidence>
<reference evidence="2" key="1">
    <citation type="submission" date="2018-10" db="EMBL/GenBank/DDBJ databases">
        <title>Hidden diversity of soil giant viruses.</title>
        <authorList>
            <person name="Schulz F."/>
            <person name="Alteio L."/>
            <person name="Goudeau D."/>
            <person name="Ryan E.M."/>
            <person name="Malmstrom R.R."/>
            <person name="Blanchard J."/>
            <person name="Woyke T."/>
        </authorList>
    </citation>
    <scope>NUCLEOTIDE SEQUENCE</scope>
    <source>
        <strain evidence="2">SYV1</strain>
    </source>
</reference>
<evidence type="ECO:0000256" key="1">
    <source>
        <dbReference type="SAM" id="MobiDB-lite"/>
    </source>
</evidence>
<feature type="compositionally biased region" description="Polar residues" evidence="1">
    <location>
        <begin position="609"/>
        <end position="629"/>
    </location>
</feature>
<sequence length="650" mass="73347">MSRWSERTVERKGGIDAESWLNRFYITPIRDIQEQVQLVRSDGQIETKSSSYACLIMTKLTEEFKENKSNIRGNAPQVIGTPLAQLCEYGDSQRALYQNKPHTLIQDLNTAVAIPLMFPSSSEDQILFKEAARKFLSCGRADIDHSDQHVGLMMLYTMKSLILTLVKEQTQELQTLWFKHLIRVIQVADRYFSKFPDAFLVIDPLREDDDTNDVLIRACAFVYFQQTWSREQLWRILEVTLKRYCKHHRKENKGQAVDFVTNPMIGAVACLLVIPLLRDILAKRMSPDAATLRLNEALVGQIEVIAQNGTTSIDILNEHLLTDLLRYSDLEKTAQTTQQLQTWTHQLYEYCVNPCHLITFAPLEEWGIIPPQVIPFTYITQGLTIKKNKVSNTVRIKCLDTLLDSALPTIKLTVNSSGATDWSAFGLVDPGTYRFKPSLVGAAKAGVGSTLGDVNNANIRFTTGLEILPNQIEGRASTGKHYTSRNGTWNYYDTTGLDLTSAQRKEIVVTIEKTPSSTNTQRVSTFDVRQDGPFFQGTIRGTTPLLIAFKFIKFDLTFEPPISLERIQQEHRMDTDLLVQQAASLQGLSGHALLEKLAQLKLAEKTNNTQGFTTSTSKNSNSAPLSPSQHVEKKSKSEDIEGEEEWVKSF</sequence>
<feature type="compositionally biased region" description="Basic and acidic residues" evidence="1">
    <location>
        <begin position="630"/>
        <end position="650"/>
    </location>
</feature>